<dbReference type="GO" id="GO:0016491">
    <property type="term" value="F:oxidoreductase activity"/>
    <property type="evidence" value="ECO:0007669"/>
    <property type="project" value="UniProtKB-KW"/>
</dbReference>
<keyword evidence="4" id="KW-1185">Reference proteome</keyword>
<dbReference type="InterPro" id="IPR051267">
    <property type="entry name" value="STEAP_metalloreductase"/>
</dbReference>
<evidence type="ECO:0000313" key="3">
    <source>
        <dbReference type="EMBL" id="GBF41771.1"/>
    </source>
</evidence>
<dbReference type="Pfam" id="PF03807">
    <property type="entry name" value="F420_oxidored"/>
    <property type="match status" value="1"/>
</dbReference>
<dbReference type="InterPro" id="IPR028939">
    <property type="entry name" value="P5C_Rdtase_cat_N"/>
</dbReference>
<name>A0A2P2DAV9_9LEPT</name>
<evidence type="ECO:0000259" key="2">
    <source>
        <dbReference type="Pfam" id="PF03807"/>
    </source>
</evidence>
<dbReference type="AlphaFoldDB" id="A0A2P2DAV9"/>
<comment type="caution">
    <text evidence="3">The sequence shown here is derived from an EMBL/GenBank/DDBJ whole genome shotgun (WGS) entry which is preliminary data.</text>
</comment>
<dbReference type="InterPro" id="IPR036291">
    <property type="entry name" value="NAD(P)-bd_dom_sf"/>
</dbReference>
<dbReference type="PANTHER" id="PTHR14239">
    <property type="entry name" value="DUDULIN-RELATED"/>
    <property type="match status" value="1"/>
</dbReference>
<dbReference type="SUPFAM" id="SSF51735">
    <property type="entry name" value="NAD(P)-binding Rossmann-fold domains"/>
    <property type="match status" value="1"/>
</dbReference>
<evidence type="ECO:0000256" key="1">
    <source>
        <dbReference type="ARBA" id="ARBA00023002"/>
    </source>
</evidence>
<dbReference type="EMBL" id="BFAZ01000005">
    <property type="protein sequence ID" value="GBF41771.1"/>
    <property type="molecule type" value="Genomic_DNA"/>
</dbReference>
<feature type="domain" description="Pyrroline-5-carboxylate reductase catalytic N-terminal" evidence="2">
    <location>
        <begin position="2"/>
        <end position="91"/>
    </location>
</feature>
<evidence type="ECO:0000313" key="4">
    <source>
        <dbReference type="Proteomes" id="UP000245206"/>
    </source>
</evidence>
<protein>
    <submittedName>
        <fullName evidence="3">NADP oxidoreductase coenzyme F420-dependent</fullName>
    </submittedName>
</protein>
<keyword evidence="1" id="KW-0560">Oxidoreductase</keyword>
<dbReference type="OrthoDB" id="9786864at2"/>
<gene>
    <name evidence="3" type="ORF">LPTSP2_10520</name>
</gene>
<proteinExistence type="predicted"/>
<sequence>MKIAIIGTGNVGGALATGWSKKGHKIFLGVRNPENFKGIELLSLSNISACPIEEAVKLSDVVVISTPAKETINVVKSLGDTTGKIIIDTMNTVPKDTSNLDSSTTETILKNTQSKDIVKCFNTTGANNLLDPKYGDTNLDMFMAGDSKTGKEIAKQLTFDLGFANCYDVGGNDKFALMEEFAFFWINLAMFQKLGREIGFKLLKR</sequence>
<organism evidence="3 4">
    <name type="scientific">Leptospira ellinghausenii</name>
    <dbReference type="NCBI Taxonomy" id="1917822"/>
    <lineage>
        <taxon>Bacteria</taxon>
        <taxon>Pseudomonadati</taxon>
        <taxon>Spirochaetota</taxon>
        <taxon>Spirochaetia</taxon>
        <taxon>Leptospirales</taxon>
        <taxon>Leptospiraceae</taxon>
        <taxon>Leptospira</taxon>
    </lineage>
</organism>
<dbReference type="RefSeq" id="WP_108958921.1">
    <property type="nucleotide sequence ID" value="NZ_BFAZ01000005.1"/>
</dbReference>
<reference evidence="4" key="1">
    <citation type="journal article" date="2019" name="Microbiol. Immunol.">
        <title>Molecular and phenotypic characterization of Leptospira johnsonii sp. nov., Leptospira ellinghausenii sp. nov. and Leptospira ryugenii sp. nov. isolated from soil and water in Japan.</title>
        <authorList>
            <person name="Masuzawa T."/>
            <person name="Saito M."/>
            <person name="Nakao R."/>
            <person name="Nikaido Y."/>
            <person name="Matsumoto M."/>
            <person name="Ogawa M."/>
            <person name="Yokoyama M."/>
            <person name="Hidaka Y."/>
            <person name="Tomita J."/>
            <person name="Sakakibara K."/>
            <person name="Suzuki K."/>
            <person name="Yasuda S."/>
            <person name="Sato H."/>
            <person name="Yamaguchi M."/>
            <person name="Yoshida S.I."/>
            <person name="Koizumi N."/>
            <person name="Kawamura Y."/>
        </authorList>
    </citation>
    <scope>NUCLEOTIDE SEQUENCE [LARGE SCALE GENOMIC DNA]</scope>
    <source>
        <strain evidence="4">E18</strain>
    </source>
</reference>
<accession>A0A2P2DAV9</accession>
<dbReference type="Gene3D" id="3.40.50.720">
    <property type="entry name" value="NAD(P)-binding Rossmann-like Domain"/>
    <property type="match status" value="1"/>
</dbReference>
<dbReference type="Proteomes" id="UP000245206">
    <property type="component" value="Unassembled WGS sequence"/>
</dbReference>